<evidence type="ECO:0000313" key="1">
    <source>
        <dbReference type="EMBL" id="MDL5154649.1"/>
    </source>
</evidence>
<dbReference type="RefSeq" id="WP_286050683.1">
    <property type="nucleotide sequence ID" value="NZ_JASVWF010000001.1"/>
</dbReference>
<evidence type="ECO:0000313" key="2">
    <source>
        <dbReference type="Proteomes" id="UP001231924"/>
    </source>
</evidence>
<protein>
    <submittedName>
        <fullName evidence="1">Uncharacterized protein</fullName>
    </submittedName>
</protein>
<dbReference type="EMBL" id="JASVWF010000001">
    <property type="protein sequence ID" value="MDL5154649.1"/>
    <property type="molecule type" value="Genomic_DNA"/>
</dbReference>
<dbReference type="Proteomes" id="UP001231924">
    <property type="component" value="Unassembled WGS sequence"/>
</dbReference>
<keyword evidence="2" id="KW-1185">Reference proteome</keyword>
<dbReference type="SUPFAM" id="SSF52218">
    <property type="entry name" value="Flavoproteins"/>
    <property type="match status" value="1"/>
</dbReference>
<organism evidence="1 2">
    <name type="scientific">Actinomycetospora termitidis</name>
    <dbReference type="NCBI Taxonomy" id="3053470"/>
    <lineage>
        <taxon>Bacteria</taxon>
        <taxon>Bacillati</taxon>
        <taxon>Actinomycetota</taxon>
        <taxon>Actinomycetes</taxon>
        <taxon>Pseudonocardiales</taxon>
        <taxon>Pseudonocardiaceae</taxon>
        <taxon>Actinomycetospora</taxon>
    </lineage>
</organism>
<name>A0ABT7M372_9PSEU</name>
<accession>A0ABT7M372</accession>
<comment type="caution">
    <text evidence="1">The sequence shown here is derived from an EMBL/GenBank/DDBJ whole genome shotgun (WGS) entry which is preliminary data.</text>
</comment>
<sequence>MTARSTIAVIRPSLDRADFAEVLAGWLDEGIAAARGPVTARVAAIVIVPEYLHAAPRSQLAEMAELDWTGVVVAVAAYGGRTRGRHAIEDARAVLAAHGALLTGPSLGVDAARVRAHGFDAADVLLRDLLLDALADRPVVSGTGRRPAPPTPRG</sequence>
<gene>
    <name evidence="1" type="ORF">QRT03_01665</name>
</gene>
<proteinExistence type="predicted"/>
<dbReference type="InterPro" id="IPR029039">
    <property type="entry name" value="Flavoprotein-like_sf"/>
</dbReference>
<reference evidence="1 2" key="1">
    <citation type="submission" date="2023-06" db="EMBL/GenBank/DDBJ databases">
        <title>Actinomycetospora Odt1-22.</title>
        <authorList>
            <person name="Supong K."/>
        </authorList>
    </citation>
    <scope>NUCLEOTIDE SEQUENCE [LARGE SCALE GENOMIC DNA]</scope>
    <source>
        <strain evidence="1 2">Odt1-22</strain>
    </source>
</reference>